<dbReference type="RefSeq" id="WP_134339076.1">
    <property type="nucleotide sequence ID" value="NZ_SOPW01000003.1"/>
</dbReference>
<dbReference type="SUPFAM" id="SSF52141">
    <property type="entry name" value="Uracil-DNA glycosylase-like"/>
    <property type="match status" value="1"/>
</dbReference>
<reference evidence="13 14" key="1">
    <citation type="submission" date="2019-03" db="EMBL/GenBank/DDBJ databases">
        <authorList>
            <person name="He R.-H."/>
        </authorList>
    </citation>
    <scope>NUCLEOTIDE SEQUENCE [LARGE SCALE GENOMIC DNA]</scope>
    <source>
        <strain evidence="14">SH 714</strain>
    </source>
</reference>
<dbReference type="HAMAP" id="MF_00148">
    <property type="entry name" value="UDG"/>
    <property type="match status" value="1"/>
</dbReference>
<dbReference type="GO" id="GO:0097510">
    <property type="term" value="P:base-excision repair, AP site formation via deaminated base removal"/>
    <property type="evidence" value="ECO:0007669"/>
    <property type="project" value="TreeGrafter"/>
</dbReference>
<evidence type="ECO:0000256" key="3">
    <source>
        <dbReference type="ARBA" id="ARBA00008184"/>
    </source>
</evidence>
<evidence type="ECO:0000256" key="1">
    <source>
        <dbReference type="ARBA" id="ARBA00001400"/>
    </source>
</evidence>
<evidence type="ECO:0000256" key="5">
    <source>
        <dbReference type="ARBA" id="ARBA00018429"/>
    </source>
</evidence>
<dbReference type="InterPro" id="IPR005122">
    <property type="entry name" value="Uracil-DNA_glycosylase-like"/>
</dbReference>
<dbReference type="AlphaFoldDB" id="A0A4Y8IR10"/>
<dbReference type="PANTHER" id="PTHR11264:SF0">
    <property type="entry name" value="URACIL-DNA GLYCOSYLASE"/>
    <property type="match status" value="1"/>
</dbReference>
<evidence type="ECO:0000256" key="8">
    <source>
        <dbReference type="ARBA" id="ARBA00023204"/>
    </source>
</evidence>
<dbReference type="NCBIfam" id="NF003589">
    <property type="entry name" value="PRK05254.1-2"/>
    <property type="match status" value="1"/>
</dbReference>
<keyword evidence="9" id="KW-0963">Cytoplasm</keyword>
<organism evidence="13 14">
    <name type="scientific">Filobacillus milosensis</name>
    <dbReference type="NCBI Taxonomy" id="94137"/>
    <lineage>
        <taxon>Bacteria</taxon>
        <taxon>Bacillati</taxon>
        <taxon>Bacillota</taxon>
        <taxon>Bacilli</taxon>
        <taxon>Bacillales</taxon>
        <taxon>Bacillaceae</taxon>
        <taxon>Filobacillus</taxon>
    </lineage>
</organism>
<keyword evidence="6 9" id="KW-0227">DNA damage</keyword>
<dbReference type="PANTHER" id="PTHR11264">
    <property type="entry name" value="URACIL-DNA GLYCOSYLASE"/>
    <property type="match status" value="1"/>
</dbReference>
<evidence type="ECO:0000256" key="4">
    <source>
        <dbReference type="ARBA" id="ARBA00012030"/>
    </source>
</evidence>
<dbReference type="SMART" id="SM00987">
    <property type="entry name" value="UreE_C"/>
    <property type="match status" value="1"/>
</dbReference>
<dbReference type="InterPro" id="IPR018085">
    <property type="entry name" value="Ura-DNA_Glyclase_AS"/>
</dbReference>
<dbReference type="NCBIfam" id="TIGR00628">
    <property type="entry name" value="ung"/>
    <property type="match status" value="1"/>
</dbReference>
<name>A0A4Y8IR10_9BACI</name>
<gene>
    <name evidence="9" type="primary">ung</name>
    <name evidence="13" type="ORF">E3U55_04185</name>
</gene>
<keyword evidence="13" id="KW-0326">Glycosidase</keyword>
<evidence type="ECO:0000256" key="2">
    <source>
        <dbReference type="ARBA" id="ARBA00002631"/>
    </source>
</evidence>
<comment type="catalytic activity">
    <reaction evidence="1 9 11">
        <text>Hydrolyzes single-stranded DNA or mismatched double-stranded DNA and polynucleotides, releasing free uracil.</text>
        <dbReference type="EC" id="3.2.2.27"/>
    </reaction>
</comment>
<accession>A0A4Y8IR10</accession>
<keyword evidence="14" id="KW-1185">Reference proteome</keyword>
<feature type="domain" description="Uracil-DNA glycosylase-like" evidence="12">
    <location>
        <begin position="48"/>
        <end position="208"/>
    </location>
</feature>
<feature type="active site" description="Proton acceptor" evidence="9 10">
    <location>
        <position position="63"/>
    </location>
</feature>
<dbReference type="SMART" id="SM00986">
    <property type="entry name" value="UDG"/>
    <property type="match status" value="1"/>
</dbReference>
<evidence type="ECO:0000256" key="7">
    <source>
        <dbReference type="ARBA" id="ARBA00022801"/>
    </source>
</evidence>
<evidence type="ECO:0000313" key="14">
    <source>
        <dbReference type="Proteomes" id="UP000297975"/>
    </source>
</evidence>
<dbReference type="GO" id="GO:0005737">
    <property type="term" value="C:cytoplasm"/>
    <property type="evidence" value="ECO:0007669"/>
    <property type="project" value="UniProtKB-SubCell"/>
</dbReference>
<comment type="function">
    <text evidence="2 9 11">Excises uracil residues from the DNA which can arise as a result of misincorporation of dUMP residues by DNA polymerase or due to deamination of cytosine.</text>
</comment>
<evidence type="ECO:0000313" key="13">
    <source>
        <dbReference type="EMBL" id="TFB24018.1"/>
    </source>
</evidence>
<dbReference type="EC" id="3.2.2.27" evidence="4 9"/>
<comment type="subcellular location">
    <subcellularLocation>
        <location evidence="9">Cytoplasm</location>
    </subcellularLocation>
</comment>
<dbReference type="InterPro" id="IPR036895">
    <property type="entry name" value="Uracil-DNA_glycosylase-like_sf"/>
</dbReference>
<dbReference type="NCBIfam" id="NF003592">
    <property type="entry name" value="PRK05254.1-5"/>
    <property type="match status" value="1"/>
</dbReference>
<dbReference type="CDD" id="cd10027">
    <property type="entry name" value="UDG-F1-like"/>
    <property type="match status" value="1"/>
</dbReference>
<comment type="similarity">
    <text evidence="3 9 11">Belongs to the uracil-DNA glycosylase (UDG) superfamily. UNG family.</text>
</comment>
<keyword evidence="8 9" id="KW-0234">DNA repair</keyword>
<dbReference type="Gene3D" id="3.40.470.10">
    <property type="entry name" value="Uracil-DNA glycosylase-like domain"/>
    <property type="match status" value="1"/>
</dbReference>
<dbReference type="PROSITE" id="PS00130">
    <property type="entry name" value="U_DNA_GLYCOSYLASE"/>
    <property type="match status" value="1"/>
</dbReference>
<protein>
    <recommendedName>
        <fullName evidence="5 9">Uracil-DNA glycosylase</fullName>
        <shortName evidence="9">UDG</shortName>
        <ecNumber evidence="4 9">3.2.2.27</ecNumber>
    </recommendedName>
</protein>
<evidence type="ECO:0000259" key="12">
    <source>
        <dbReference type="SMART" id="SM00986"/>
    </source>
</evidence>
<dbReference type="GO" id="GO:0004844">
    <property type="term" value="F:uracil DNA N-glycosylase activity"/>
    <property type="evidence" value="ECO:0007669"/>
    <property type="project" value="UniProtKB-UniRule"/>
</dbReference>
<evidence type="ECO:0000256" key="11">
    <source>
        <dbReference type="RuleBase" id="RU003780"/>
    </source>
</evidence>
<dbReference type="OrthoDB" id="9804372at2"/>
<evidence type="ECO:0000256" key="9">
    <source>
        <dbReference type="HAMAP-Rule" id="MF_00148"/>
    </source>
</evidence>
<dbReference type="EMBL" id="SOPW01000003">
    <property type="protein sequence ID" value="TFB24018.1"/>
    <property type="molecule type" value="Genomic_DNA"/>
</dbReference>
<dbReference type="NCBIfam" id="NF003588">
    <property type="entry name" value="PRK05254.1-1"/>
    <property type="match status" value="1"/>
</dbReference>
<evidence type="ECO:0000256" key="6">
    <source>
        <dbReference type="ARBA" id="ARBA00022763"/>
    </source>
</evidence>
<dbReference type="Proteomes" id="UP000297975">
    <property type="component" value="Unassembled WGS sequence"/>
</dbReference>
<evidence type="ECO:0000256" key="10">
    <source>
        <dbReference type="PROSITE-ProRule" id="PRU10072"/>
    </source>
</evidence>
<dbReference type="InterPro" id="IPR002043">
    <property type="entry name" value="UDG_fam1"/>
</dbReference>
<proteinExistence type="inferred from homology"/>
<comment type="caution">
    <text evidence="13">The sequence shown here is derived from an EMBL/GenBank/DDBJ whole genome shotgun (WGS) entry which is preliminary data.</text>
</comment>
<dbReference type="Pfam" id="PF03167">
    <property type="entry name" value="UDG"/>
    <property type="match status" value="1"/>
</dbReference>
<dbReference type="FunFam" id="3.40.470.10:FF:000001">
    <property type="entry name" value="Uracil-DNA glycosylase"/>
    <property type="match status" value="1"/>
</dbReference>
<dbReference type="NCBIfam" id="NF003591">
    <property type="entry name" value="PRK05254.1-4"/>
    <property type="match status" value="1"/>
</dbReference>
<keyword evidence="7 9" id="KW-0378">Hydrolase</keyword>
<sequence length="222" mass="25785">MEIKTDWKEYLESELNKTYFVKLVNGLDELYKKTKVYPQREEVFKALNQTPFRDTKVVIVGQDPYHGPGQAHGLSFSVKSNQKLPPSLRNIFKELVNDLNCKYPDHGDLTKWAKQGVLMLNTVLTVEESNANSHRNMGWEHFTDRILRLINDYKSNVVFILWGKQALNKGHFINQDKHLILHAPHPSPLSSYRGFFNSKPFSSANTYLKQHGIEPIEWCLKK</sequence>